<sequence>MEDDKSMRNNCKSNGIIIEDDENELYSQLPPGVVFPESDTGAELGESSSLLSPEDQDQSYVLNELTCFLESWSSWPMSDEPIASNNMLIFDSMDLDVENGVAASCSTHSDLTKLMFDDNDDSS</sequence>
<dbReference type="Proteomes" id="UP000280834">
    <property type="component" value="Unassembled WGS sequence"/>
</dbReference>
<reference evidence="1 2" key="2">
    <citation type="submission" date="2018-11" db="EMBL/GenBank/DDBJ databases">
        <authorList>
            <consortium name="Pathogen Informatics"/>
        </authorList>
    </citation>
    <scope>NUCLEOTIDE SEQUENCE [LARGE SCALE GENOMIC DNA]</scope>
</reference>
<protein>
    <submittedName>
        <fullName evidence="3">Ovule protein</fullName>
    </submittedName>
</protein>
<gene>
    <name evidence="1" type="ORF">BTMF_LOCUS15796</name>
</gene>
<organism evidence="3">
    <name type="scientific">Brugia timori</name>
    <dbReference type="NCBI Taxonomy" id="42155"/>
    <lineage>
        <taxon>Eukaryota</taxon>
        <taxon>Metazoa</taxon>
        <taxon>Ecdysozoa</taxon>
        <taxon>Nematoda</taxon>
        <taxon>Chromadorea</taxon>
        <taxon>Rhabditida</taxon>
        <taxon>Spirurina</taxon>
        <taxon>Spiruromorpha</taxon>
        <taxon>Filarioidea</taxon>
        <taxon>Onchocercidae</taxon>
        <taxon>Brugia</taxon>
    </lineage>
</organism>
<reference evidence="3" key="1">
    <citation type="submission" date="2017-02" db="UniProtKB">
        <authorList>
            <consortium name="WormBaseParasite"/>
        </authorList>
    </citation>
    <scope>IDENTIFICATION</scope>
</reference>
<dbReference type="AlphaFoldDB" id="A0A0R3RCR0"/>
<keyword evidence="2" id="KW-1185">Reference proteome</keyword>
<name>A0A0R3RCR0_9BILA</name>
<proteinExistence type="predicted"/>
<dbReference type="EMBL" id="UZAG01023165">
    <property type="protein sequence ID" value="VDO55875.1"/>
    <property type="molecule type" value="Genomic_DNA"/>
</dbReference>
<dbReference type="WBParaSite" id="BTMF_0001783201-mRNA-1">
    <property type="protein sequence ID" value="BTMF_0001783201-mRNA-1"/>
    <property type="gene ID" value="BTMF_0001783201"/>
</dbReference>
<evidence type="ECO:0000313" key="2">
    <source>
        <dbReference type="Proteomes" id="UP000280834"/>
    </source>
</evidence>
<evidence type="ECO:0000313" key="3">
    <source>
        <dbReference type="WBParaSite" id="BTMF_0001783201-mRNA-1"/>
    </source>
</evidence>
<evidence type="ECO:0000313" key="1">
    <source>
        <dbReference type="EMBL" id="VDO55875.1"/>
    </source>
</evidence>
<accession>A0A0R3RCR0</accession>
<dbReference type="STRING" id="42155.A0A0R3RCR0"/>